<dbReference type="InterPro" id="IPR025890">
    <property type="entry name" value="Abhydrolase_bac"/>
</dbReference>
<dbReference type="Gene3D" id="3.40.50.1820">
    <property type="entry name" value="alpha/beta hydrolase"/>
    <property type="match status" value="1"/>
</dbReference>
<keyword evidence="2" id="KW-0378">Hydrolase</keyword>
<dbReference type="InterPro" id="IPR029058">
    <property type="entry name" value="AB_hydrolase_fold"/>
</dbReference>
<dbReference type="Proteomes" id="UP000316905">
    <property type="component" value="Unassembled WGS sequence"/>
</dbReference>
<dbReference type="OrthoDB" id="9805123at2"/>
<accession>A0A562QDX1</accession>
<keyword evidence="1" id="KW-0732">Signal</keyword>
<evidence type="ECO:0000313" key="3">
    <source>
        <dbReference type="Proteomes" id="UP000316905"/>
    </source>
</evidence>
<dbReference type="PANTHER" id="PTHR22946:SF8">
    <property type="entry name" value="ACETYL XYLAN ESTERASE DOMAIN-CONTAINING PROTEIN"/>
    <property type="match status" value="1"/>
</dbReference>
<dbReference type="GO" id="GO:0016787">
    <property type="term" value="F:hydrolase activity"/>
    <property type="evidence" value="ECO:0007669"/>
    <property type="project" value="UniProtKB-KW"/>
</dbReference>
<organism evidence="2 3">
    <name type="scientific">Pseudomonas duriflava</name>
    <dbReference type="NCBI Taxonomy" id="459528"/>
    <lineage>
        <taxon>Bacteria</taxon>
        <taxon>Pseudomonadati</taxon>
        <taxon>Pseudomonadota</taxon>
        <taxon>Gammaproteobacteria</taxon>
        <taxon>Pseudomonadales</taxon>
        <taxon>Pseudomonadaceae</taxon>
        <taxon>Pseudomonas</taxon>
    </lineage>
</organism>
<dbReference type="InterPro" id="IPR050261">
    <property type="entry name" value="FrsA_esterase"/>
</dbReference>
<gene>
    <name evidence="2" type="ORF">IQ22_01854</name>
</gene>
<dbReference type="PANTHER" id="PTHR22946">
    <property type="entry name" value="DIENELACTONE HYDROLASE DOMAIN-CONTAINING PROTEIN-RELATED"/>
    <property type="match status" value="1"/>
</dbReference>
<dbReference type="EMBL" id="VLKY01000005">
    <property type="protein sequence ID" value="TWI54948.1"/>
    <property type="molecule type" value="Genomic_DNA"/>
</dbReference>
<evidence type="ECO:0000256" key="1">
    <source>
        <dbReference type="SAM" id="SignalP"/>
    </source>
</evidence>
<sequence length="381" mass="42682">MLKLLLPLALYSLLGSNVAIAQTSTALTPDALPGNYLLLKQQMTYPDSWLSGHFKHFTKWRDHARQVVRDSLLTPDSKRAFNAEVIGRQQRSGYRAEKISFNLTDESRVAAFLLTPDTPGPHPAVLMLHDHGARFDIGKEKMIKPWGDQTVLASAQQWADKYFSGRFPGDELAKRGYVVLAVDALGWGERGPITYEQQQALASNFFNLGRSLAGTMAYEDIRQIDFLATLPQVDRHRIGVVGFSMGAFRAWQLAALSDKVAATAAISWFGTYHGLMTPGNNVLRGQSSFYMLHPGLPARLDIPDIASIAAPRPLLLFNGGQDTLFPRESVEDAYKKVHSVWRSQKAELNLTTRLWPELGHVFVQEQQDAAFTWFDTWLKPR</sequence>
<feature type="chain" id="PRO_5022074090" evidence="1">
    <location>
        <begin position="22"/>
        <end position="381"/>
    </location>
</feature>
<dbReference type="SUPFAM" id="SSF53474">
    <property type="entry name" value="alpha/beta-Hydrolases"/>
    <property type="match status" value="1"/>
</dbReference>
<proteinExistence type="predicted"/>
<dbReference type="RefSeq" id="WP_145140896.1">
    <property type="nucleotide sequence ID" value="NZ_VLKY01000005.1"/>
</dbReference>
<comment type="caution">
    <text evidence="2">The sequence shown here is derived from an EMBL/GenBank/DDBJ whole genome shotgun (WGS) entry which is preliminary data.</text>
</comment>
<protein>
    <submittedName>
        <fullName evidence="2">Dienelactone hydrolase</fullName>
    </submittedName>
</protein>
<dbReference type="Pfam" id="PF12715">
    <property type="entry name" value="Abhydrolase_7"/>
    <property type="match status" value="1"/>
</dbReference>
<keyword evidence="3" id="KW-1185">Reference proteome</keyword>
<name>A0A562QDX1_9PSED</name>
<dbReference type="AlphaFoldDB" id="A0A562QDX1"/>
<reference evidence="2 3" key="1">
    <citation type="journal article" date="2015" name="Stand. Genomic Sci.">
        <title>Genomic Encyclopedia of Bacterial and Archaeal Type Strains, Phase III: the genomes of soil and plant-associated and newly described type strains.</title>
        <authorList>
            <person name="Whitman W.B."/>
            <person name="Woyke T."/>
            <person name="Klenk H.P."/>
            <person name="Zhou Y."/>
            <person name="Lilburn T.G."/>
            <person name="Beck B.J."/>
            <person name="De Vos P."/>
            <person name="Vandamme P."/>
            <person name="Eisen J.A."/>
            <person name="Garrity G."/>
            <person name="Hugenholtz P."/>
            <person name="Kyrpides N.C."/>
        </authorList>
    </citation>
    <scope>NUCLEOTIDE SEQUENCE [LARGE SCALE GENOMIC DNA]</scope>
    <source>
        <strain evidence="2 3">CGMCC 1.6858</strain>
    </source>
</reference>
<feature type="signal peptide" evidence="1">
    <location>
        <begin position="1"/>
        <end position="21"/>
    </location>
</feature>
<evidence type="ECO:0000313" key="2">
    <source>
        <dbReference type="EMBL" id="TWI54948.1"/>
    </source>
</evidence>